<reference evidence="5 6" key="1">
    <citation type="journal article" date="2011" name="J. Bacteriol.">
        <title>Draft genome sequence of the anoxygenic filamentous phototrophic bacterium Oscillochloris trichoides subsp. DG-6.</title>
        <authorList>
            <person name="Kuznetsov B.B."/>
            <person name="Ivanovsky R.N."/>
            <person name="Keppen O.I."/>
            <person name="Sukhacheva M.V."/>
            <person name="Bumazhkin B.K."/>
            <person name="Patutina E.O."/>
            <person name="Beletsky A.V."/>
            <person name="Mardanov A.V."/>
            <person name="Baslerov R.V."/>
            <person name="Panteleeva A.N."/>
            <person name="Kolganova T.V."/>
            <person name="Ravin N.V."/>
            <person name="Skryabin K.G."/>
        </authorList>
    </citation>
    <scope>NUCLEOTIDE SEQUENCE [LARGE SCALE GENOMIC DNA]</scope>
    <source>
        <strain evidence="5 6">DG-6</strain>
    </source>
</reference>
<dbReference type="OrthoDB" id="9804270at2"/>
<feature type="domain" description="ABC transporter" evidence="4">
    <location>
        <begin position="7"/>
        <end position="243"/>
    </location>
</feature>
<dbReference type="SMART" id="SM00382">
    <property type="entry name" value="AAA"/>
    <property type="match status" value="1"/>
</dbReference>
<sequence>MSNPIVLETRKLTRTFGERVPVHALKGVDLQVAAGEILAIIGPSGSGKSTLLNLIGALDTPTSGEVIIDGTPLAQVRNIDRFRGKTIGFVFQSHNLLPTLTAAENVEVPMYEQPMRGRARRARAVELLTLVGLGNRADHLPSQMSGGERQRVAIARALANEPAIVLADEPTGNLDTVNTAEIMALFSRLNQERGLTLVLVTHNTEVAAAAQRVITIRDGMIERDVTMQSEIERELLLFKSSVLGQAILRGESLPTELAAAAPALQALLEQV</sequence>
<keyword evidence="1" id="KW-0813">Transport</keyword>
<accession>E1IEJ0</accession>
<dbReference type="EMBL" id="ADVR01000053">
    <property type="protein sequence ID" value="EFO80382.1"/>
    <property type="molecule type" value="Genomic_DNA"/>
</dbReference>
<dbReference type="PROSITE" id="PS50893">
    <property type="entry name" value="ABC_TRANSPORTER_2"/>
    <property type="match status" value="1"/>
</dbReference>
<dbReference type="CDD" id="cd03255">
    <property type="entry name" value="ABC_MJ0796_LolCDE_FtsE"/>
    <property type="match status" value="1"/>
</dbReference>
<evidence type="ECO:0000313" key="6">
    <source>
        <dbReference type="Proteomes" id="UP000054010"/>
    </source>
</evidence>
<dbReference type="InterPro" id="IPR015854">
    <property type="entry name" value="ABC_transpr_LolD-like"/>
</dbReference>
<evidence type="ECO:0000256" key="2">
    <source>
        <dbReference type="ARBA" id="ARBA00022741"/>
    </source>
</evidence>
<dbReference type="PROSITE" id="PS00211">
    <property type="entry name" value="ABC_TRANSPORTER_1"/>
    <property type="match status" value="1"/>
</dbReference>
<dbReference type="InterPro" id="IPR027417">
    <property type="entry name" value="P-loop_NTPase"/>
</dbReference>
<dbReference type="GO" id="GO:0005886">
    <property type="term" value="C:plasma membrane"/>
    <property type="evidence" value="ECO:0007669"/>
    <property type="project" value="TreeGrafter"/>
</dbReference>
<dbReference type="SUPFAM" id="SSF52540">
    <property type="entry name" value="P-loop containing nucleoside triphosphate hydrolases"/>
    <property type="match status" value="1"/>
</dbReference>
<keyword evidence="2" id="KW-0547">Nucleotide-binding</keyword>
<proteinExistence type="predicted"/>
<protein>
    <submittedName>
        <fullName evidence="5">ABC transporter (Glutamine transport ATP-binding protein)</fullName>
    </submittedName>
</protein>
<dbReference type="GO" id="GO:0098796">
    <property type="term" value="C:membrane protein complex"/>
    <property type="evidence" value="ECO:0007669"/>
    <property type="project" value="UniProtKB-ARBA"/>
</dbReference>
<dbReference type="STRING" id="765420.OSCT_1741"/>
<evidence type="ECO:0000256" key="1">
    <source>
        <dbReference type="ARBA" id="ARBA00022448"/>
    </source>
</evidence>
<dbReference type="eggNOG" id="COG1136">
    <property type="taxonomic scope" value="Bacteria"/>
</dbReference>
<gene>
    <name evidence="5" type="ORF">OSCT_1741</name>
</gene>
<dbReference type="InterPro" id="IPR017911">
    <property type="entry name" value="MacB-like_ATP-bd"/>
</dbReference>
<dbReference type="Pfam" id="PF00005">
    <property type="entry name" value="ABC_tran"/>
    <property type="match status" value="1"/>
</dbReference>
<dbReference type="Gene3D" id="3.40.50.300">
    <property type="entry name" value="P-loop containing nucleotide triphosphate hydrolases"/>
    <property type="match status" value="1"/>
</dbReference>
<organism evidence="5 6">
    <name type="scientific">Oscillochloris trichoides DG-6</name>
    <dbReference type="NCBI Taxonomy" id="765420"/>
    <lineage>
        <taxon>Bacteria</taxon>
        <taxon>Bacillati</taxon>
        <taxon>Chloroflexota</taxon>
        <taxon>Chloroflexia</taxon>
        <taxon>Chloroflexales</taxon>
        <taxon>Chloroflexineae</taxon>
        <taxon>Oscillochloridaceae</taxon>
        <taxon>Oscillochloris</taxon>
    </lineage>
</organism>
<dbReference type="GO" id="GO:0005524">
    <property type="term" value="F:ATP binding"/>
    <property type="evidence" value="ECO:0007669"/>
    <property type="project" value="UniProtKB-KW"/>
</dbReference>
<dbReference type="FunFam" id="3.40.50.300:FF:000032">
    <property type="entry name" value="Export ABC transporter ATP-binding protein"/>
    <property type="match status" value="1"/>
</dbReference>
<dbReference type="PANTHER" id="PTHR24220">
    <property type="entry name" value="IMPORT ATP-BINDING PROTEIN"/>
    <property type="match status" value="1"/>
</dbReference>
<dbReference type="GO" id="GO:0022857">
    <property type="term" value="F:transmembrane transporter activity"/>
    <property type="evidence" value="ECO:0007669"/>
    <property type="project" value="TreeGrafter"/>
</dbReference>
<dbReference type="Proteomes" id="UP000054010">
    <property type="component" value="Unassembled WGS sequence"/>
</dbReference>
<name>E1IEJ0_9CHLR</name>
<evidence type="ECO:0000313" key="5">
    <source>
        <dbReference type="EMBL" id="EFO80382.1"/>
    </source>
</evidence>
<comment type="caution">
    <text evidence="5">The sequence shown here is derived from an EMBL/GenBank/DDBJ whole genome shotgun (WGS) entry which is preliminary data.</text>
</comment>
<keyword evidence="6" id="KW-1185">Reference proteome</keyword>
<keyword evidence="3 5" id="KW-0067">ATP-binding</keyword>
<dbReference type="HOGENOM" id="CLU_000604_1_22_0"/>
<dbReference type="GO" id="GO:0016887">
    <property type="term" value="F:ATP hydrolysis activity"/>
    <property type="evidence" value="ECO:0007669"/>
    <property type="project" value="InterPro"/>
</dbReference>
<dbReference type="InterPro" id="IPR003593">
    <property type="entry name" value="AAA+_ATPase"/>
</dbReference>
<dbReference type="AlphaFoldDB" id="E1IEJ0"/>
<evidence type="ECO:0000256" key="3">
    <source>
        <dbReference type="ARBA" id="ARBA00022840"/>
    </source>
</evidence>
<evidence type="ECO:0000259" key="4">
    <source>
        <dbReference type="PROSITE" id="PS50893"/>
    </source>
</evidence>
<dbReference type="InterPro" id="IPR003439">
    <property type="entry name" value="ABC_transporter-like_ATP-bd"/>
</dbReference>
<dbReference type="InterPro" id="IPR017871">
    <property type="entry name" value="ABC_transporter-like_CS"/>
</dbReference>
<dbReference type="PANTHER" id="PTHR24220:SF86">
    <property type="entry name" value="ABC TRANSPORTER ABCH.1"/>
    <property type="match status" value="1"/>
</dbReference>